<protein>
    <submittedName>
        <fullName evidence="2">Type IV secretory system conjugative DNA transfer family protein</fullName>
    </submittedName>
</protein>
<reference evidence="2" key="1">
    <citation type="submission" date="2024-07" db="EMBL/GenBank/DDBJ databases">
        <authorList>
            <person name="fu j."/>
        </authorList>
    </citation>
    <scope>NUCLEOTIDE SEQUENCE</scope>
    <source>
        <strain evidence="2">P10A9</strain>
    </source>
</reference>
<evidence type="ECO:0000313" key="2">
    <source>
        <dbReference type="EMBL" id="XDP43743.1"/>
    </source>
</evidence>
<dbReference type="PANTHER" id="PTHR30121:SF11">
    <property type="entry name" value="AAA+ ATPASE DOMAIN-CONTAINING PROTEIN"/>
    <property type="match status" value="1"/>
</dbReference>
<dbReference type="InterPro" id="IPR051162">
    <property type="entry name" value="T4SS_component"/>
</dbReference>
<dbReference type="CDD" id="cd01127">
    <property type="entry name" value="TrwB_TraG_TraD_VirD4"/>
    <property type="match status" value="1"/>
</dbReference>
<dbReference type="Gene3D" id="3.40.50.300">
    <property type="entry name" value="P-loop containing nucleotide triphosphate hydrolases"/>
    <property type="match status" value="2"/>
</dbReference>
<dbReference type="EMBL" id="CP163302">
    <property type="protein sequence ID" value="XDP43743.1"/>
    <property type="molecule type" value="Genomic_DNA"/>
</dbReference>
<dbReference type="SUPFAM" id="SSF52540">
    <property type="entry name" value="P-loop containing nucleoside triphosphate hydrolases"/>
    <property type="match status" value="1"/>
</dbReference>
<name>A0AB39KZD4_9MICC</name>
<accession>A0AB39KZD4</accession>
<feature type="region of interest" description="Disordered" evidence="1">
    <location>
        <begin position="668"/>
        <end position="725"/>
    </location>
</feature>
<dbReference type="PANTHER" id="PTHR30121">
    <property type="entry name" value="UNCHARACTERIZED PROTEIN YJGR-RELATED"/>
    <property type="match status" value="1"/>
</dbReference>
<dbReference type="AlphaFoldDB" id="A0AB39KZD4"/>
<organism evidence="2">
    <name type="scientific">Sinomonas puerhi</name>
    <dbReference type="NCBI Taxonomy" id="3238584"/>
    <lineage>
        <taxon>Bacteria</taxon>
        <taxon>Bacillati</taxon>
        <taxon>Actinomycetota</taxon>
        <taxon>Actinomycetes</taxon>
        <taxon>Micrococcales</taxon>
        <taxon>Micrococcaceae</taxon>
        <taxon>Sinomonas</taxon>
    </lineage>
</organism>
<dbReference type="InterPro" id="IPR027417">
    <property type="entry name" value="P-loop_NTPase"/>
</dbReference>
<evidence type="ECO:0000256" key="1">
    <source>
        <dbReference type="SAM" id="MobiDB-lite"/>
    </source>
</evidence>
<dbReference type="KEGG" id="spue:AB5L97_10465"/>
<dbReference type="RefSeq" id="WP_369044669.1">
    <property type="nucleotide sequence ID" value="NZ_CP163302.1"/>
</dbReference>
<sequence>MSSRDDHLSRLVWQRIYWPQPLDDALTVGLLRSWAAQIHAPLIVLEARADRTGVRYLAGTQRRHAAAVRRDIEQLVHDALVVEADDERLPAASAGRVAFSPAAQPLQAHEADSSTRTILAALTALKGTERMIVQVVLGPRIAPRLTPTEQPKLDQGLTSILVGGVQPEGRAGVRRSVEVKRAEPGFAAVVRLGVHAADDARALSLIRGVVNAFRSLGAPGMRFTFRPERPDRLNQPTNTWPLLTPTGQHLTVTEVGRLSAWPTTTAEATYPGQPPAHPRPIRPSFTATAQDRIIAESTAPGTEHIPLGISAADSTRHVWTMGPTGVGKSSLLLHLLIGDMEAGRGIVVVEPKDLIRDLLSHIPARRIKDVVLVDPLDEAPVGINPLDRHGRSFELVADQLFGTFRALYGDQLGPRSSDILRHALTALAHTDGASLAQLPLLLGNRAFRTRIVQPIASADPISAGPFWHWFDQLSPDAAAQVVAPLMNKVRPLLDKHLRRVLAQPAPRFNIRQVLTEKKILLVPLQKGVIGPEAAQLFGALVVGELWQAIQERAAIPPRNRDTITVVLDEVQEYLRLPTTDLSEALATSRSLGAAFHVAHQYLDQLPLSMRTAFEANCRSRIFFQLAARDAKAAAAMAPGLEPEDFMALPARHVYTQLVRHGAVTDWASGRTLDTPPTTSAPDAVRRASRAGYGTPAAMIDQQLRAAAIPDSDTGDGMGKRRRTQP</sequence>
<gene>
    <name evidence="2" type="ORF">AB5L97_10465</name>
</gene>
<proteinExistence type="predicted"/>